<dbReference type="RefSeq" id="XP_022258377.1">
    <property type="nucleotide sequence ID" value="XM_022402669.1"/>
</dbReference>
<dbReference type="Proteomes" id="UP000694941">
    <property type="component" value="Unplaced"/>
</dbReference>
<dbReference type="PANTHER" id="PTHR16096:SF8">
    <property type="entry name" value="TRAFFICKING PROTEIN PARTICLE COMPLEX SUBUNIT 14"/>
    <property type="match status" value="1"/>
</dbReference>
<dbReference type="Pfam" id="PF23652">
    <property type="entry name" value="TRAPP14_C"/>
    <property type="match status" value="1"/>
</dbReference>
<accession>A0ABM1TR71</accession>
<organism evidence="2 3">
    <name type="scientific">Limulus polyphemus</name>
    <name type="common">Atlantic horseshoe crab</name>
    <dbReference type="NCBI Taxonomy" id="6850"/>
    <lineage>
        <taxon>Eukaryota</taxon>
        <taxon>Metazoa</taxon>
        <taxon>Ecdysozoa</taxon>
        <taxon>Arthropoda</taxon>
        <taxon>Chelicerata</taxon>
        <taxon>Merostomata</taxon>
        <taxon>Xiphosura</taxon>
        <taxon>Limulidae</taxon>
        <taxon>Limulus</taxon>
    </lineage>
</organism>
<keyword evidence="2" id="KW-1185">Reference proteome</keyword>
<feature type="domain" description="TRAPP14 C-terminal" evidence="1">
    <location>
        <begin position="175"/>
        <end position="297"/>
    </location>
</feature>
<proteinExistence type="predicted"/>
<name>A0ABM1TR71_LIMPO</name>
<dbReference type="GeneID" id="106473262"/>
<dbReference type="PANTHER" id="PTHR16096">
    <property type="entry name" value="MICROTUBULE-ASSOCIATED PROTEIN 11"/>
    <property type="match status" value="1"/>
</dbReference>
<reference evidence="3" key="1">
    <citation type="submission" date="2025-08" db="UniProtKB">
        <authorList>
            <consortium name="RefSeq"/>
        </authorList>
    </citation>
    <scope>IDENTIFICATION</scope>
    <source>
        <tissue evidence="3">Muscle</tissue>
    </source>
</reference>
<sequence length="346" mass="39749">MEKYHSSIAEEHDKAGNRPIININEDRNSTDSLAVTSSFFTVDGHHFCCINLVNVEEEIIIYNLHLQTEERRDLLVRTFYDRNNPKDEFKLLTPSALTLTFSAWGSHFPIRLKPWEKHSCLFLLNLSKIDFHTMTKDIEIQLSAVLQTEKHRGTLHNKTIMHVLPFLRIKHHPLLTMTAECNPPVVLGDSCEVKYTVTNRLQDFLAVYIVWDSPTQATHSSLPINQSNKVQESRTLICHKPLSSLGFCREGSKLQTTVCFSVTKEGVYEVGQHMKLKLHYTTEPLTITSSPSSLLRKPDQELVTSSSDTNFQSYDDQSSVVLAFDRIIKQPCQIYFFKSFEKLWST</sequence>
<evidence type="ECO:0000313" key="3">
    <source>
        <dbReference type="RefSeq" id="XP_022258377.1"/>
    </source>
</evidence>
<protein>
    <submittedName>
        <fullName evidence="3">Uncharacterized protein C7orf43 homolog</fullName>
    </submittedName>
</protein>
<dbReference type="InterPro" id="IPR031626">
    <property type="entry name" value="TRAPPC14"/>
</dbReference>
<gene>
    <name evidence="3" type="primary">LOC106473262</name>
</gene>
<dbReference type="InterPro" id="IPR055452">
    <property type="entry name" value="TRAPP14_C"/>
</dbReference>
<evidence type="ECO:0000259" key="1">
    <source>
        <dbReference type="Pfam" id="PF23652"/>
    </source>
</evidence>
<evidence type="ECO:0000313" key="2">
    <source>
        <dbReference type="Proteomes" id="UP000694941"/>
    </source>
</evidence>